<protein>
    <recommendedName>
        <fullName evidence="3">Phage protein</fullName>
    </recommendedName>
</protein>
<dbReference type="EMBL" id="APBQ01000105">
    <property type="protein sequence ID" value="ENY76588.1"/>
    <property type="molecule type" value="Genomic_DNA"/>
</dbReference>
<gene>
    <name evidence="1" type="ORF">C206_16405</name>
</gene>
<comment type="caution">
    <text evidence="1">The sequence shown here is derived from an EMBL/GenBank/DDBJ whole genome shotgun (WGS) entry which is preliminary data.</text>
</comment>
<accession>A0AAD2W8W7</accession>
<dbReference type="Proteomes" id="UP000013237">
    <property type="component" value="Unassembled WGS sequence"/>
</dbReference>
<organism evidence="1 2">
    <name type="scientific">Pseudomonas putida TRO1</name>
    <dbReference type="NCBI Taxonomy" id="1227924"/>
    <lineage>
        <taxon>Bacteria</taxon>
        <taxon>Pseudomonadati</taxon>
        <taxon>Pseudomonadota</taxon>
        <taxon>Gammaproteobacteria</taxon>
        <taxon>Pseudomonadales</taxon>
        <taxon>Pseudomonadaceae</taxon>
        <taxon>Pseudomonas</taxon>
    </lineage>
</organism>
<name>A0AAD2W8W7_PSEPU</name>
<reference evidence="1 2" key="1">
    <citation type="submission" date="2013-02" db="EMBL/GenBank/DDBJ databases">
        <title>Insights into the proteome of triclosan-resistant Pseudomonas putida TRO1, isolated from activated sludge.</title>
        <authorList>
            <person name="Lolas I.B."/>
            <person name="Almeida B."/>
            <person name="Starnawski P.M."/>
            <person name="Soenderkaer M."/>
            <person name="Nielsen K.L."/>
            <person name="Nielsen J.L."/>
        </authorList>
    </citation>
    <scope>NUCLEOTIDE SEQUENCE [LARGE SCALE GENOMIC DNA]</scope>
    <source>
        <strain evidence="1 2">TRO1</strain>
    </source>
</reference>
<evidence type="ECO:0000313" key="1">
    <source>
        <dbReference type="EMBL" id="ENY76588.1"/>
    </source>
</evidence>
<dbReference type="AlphaFoldDB" id="A0AAD2W8W7"/>
<proteinExistence type="predicted"/>
<dbReference type="InterPro" id="IPR024406">
    <property type="entry name" value="TAC-10"/>
</dbReference>
<evidence type="ECO:0008006" key="3">
    <source>
        <dbReference type="Google" id="ProtNLM"/>
    </source>
</evidence>
<evidence type="ECO:0000313" key="2">
    <source>
        <dbReference type="Proteomes" id="UP000013237"/>
    </source>
</evidence>
<dbReference type="RefSeq" id="WP_004576315.1">
    <property type="nucleotide sequence ID" value="NZ_APBQ01000105.1"/>
</dbReference>
<sequence>MTEANRTITLEVKEQEFDFTLTPQDITKYFNGTTQANKVAPAHNLLMSTVKQEQKASLKPFLANPVYTMTLASALVEEYAPDLGVIVKKSSSTLTA</sequence>
<dbReference type="Pfam" id="PF10963">
    <property type="entry name" value="Phage_TAC_10"/>
    <property type="match status" value="1"/>
</dbReference>